<evidence type="ECO:0000313" key="1">
    <source>
        <dbReference type="EMBL" id="CAG8856716.1"/>
    </source>
</evidence>
<dbReference type="Proteomes" id="UP000789901">
    <property type="component" value="Unassembled WGS sequence"/>
</dbReference>
<accession>A0ABN7XPP0</accession>
<gene>
    <name evidence="1" type="ORF">GMARGA_LOCUS45537</name>
</gene>
<name>A0ABN7XPP0_GIGMA</name>
<sequence>NREHTDYLLTLKQLKNKHDKCEFLYKEAIDRFETIKNGKEKDKEARAEA</sequence>
<dbReference type="EMBL" id="CAJVQB010163063">
    <property type="protein sequence ID" value="CAG8856716.1"/>
    <property type="molecule type" value="Genomic_DNA"/>
</dbReference>
<feature type="non-terminal residue" evidence="1">
    <location>
        <position position="49"/>
    </location>
</feature>
<organism evidence="1 2">
    <name type="scientific">Gigaspora margarita</name>
    <dbReference type="NCBI Taxonomy" id="4874"/>
    <lineage>
        <taxon>Eukaryota</taxon>
        <taxon>Fungi</taxon>
        <taxon>Fungi incertae sedis</taxon>
        <taxon>Mucoromycota</taxon>
        <taxon>Glomeromycotina</taxon>
        <taxon>Glomeromycetes</taxon>
        <taxon>Diversisporales</taxon>
        <taxon>Gigasporaceae</taxon>
        <taxon>Gigaspora</taxon>
    </lineage>
</organism>
<keyword evidence="2" id="KW-1185">Reference proteome</keyword>
<protein>
    <submittedName>
        <fullName evidence="1">24536_t:CDS:1</fullName>
    </submittedName>
</protein>
<proteinExistence type="predicted"/>
<reference evidence="1 2" key="1">
    <citation type="submission" date="2021-06" db="EMBL/GenBank/DDBJ databases">
        <authorList>
            <person name="Kallberg Y."/>
            <person name="Tangrot J."/>
            <person name="Rosling A."/>
        </authorList>
    </citation>
    <scope>NUCLEOTIDE SEQUENCE [LARGE SCALE GENOMIC DNA]</scope>
    <source>
        <strain evidence="1 2">120-4 pot B 10/14</strain>
    </source>
</reference>
<evidence type="ECO:0000313" key="2">
    <source>
        <dbReference type="Proteomes" id="UP000789901"/>
    </source>
</evidence>
<comment type="caution">
    <text evidence="1">The sequence shown here is derived from an EMBL/GenBank/DDBJ whole genome shotgun (WGS) entry which is preliminary data.</text>
</comment>
<feature type="non-terminal residue" evidence="1">
    <location>
        <position position="1"/>
    </location>
</feature>